<sequence>MNSFQSSTTGTPLRTDDNSMRQFHFGIARNREDRFPAATVSAWAASRGPVDTRWHAVGRAGGGALAAECGTYVYGPVHLRRSARIPDGVADRAMCQACARRVS</sequence>
<name>A0ABP6RPZ2_9PSEU</name>
<reference evidence="3" key="1">
    <citation type="journal article" date="2019" name="Int. J. Syst. Evol. Microbiol.">
        <title>The Global Catalogue of Microorganisms (GCM) 10K type strain sequencing project: providing services to taxonomists for standard genome sequencing and annotation.</title>
        <authorList>
            <consortium name="The Broad Institute Genomics Platform"/>
            <consortium name="The Broad Institute Genome Sequencing Center for Infectious Disease"/>
            <person name="Wu L."/>
            <person name="Ma J."/>
        </authorList>
    </citation>
    <scope>NUCLEOTIDE SEQUENCE [LARGE SCALE GENOMIC DNA]</scope>
    <source>
        <strain evidence="3">JCM 9687</strain>
    </source>
</reference>
<evidence type="ECO:0000313" key="2">
    <source>
        <dbReference type="EMBL" id="GAA3357341.1"/>
    </source>
</evidence>
<gene>
    <name evidence="2" type="ORF">GCM10020366_24970</name>
</gene>
<feature type="compositionally biased region" description="Polar residues" evidence="1">
    <location>
        <begin position="1"/>
        <end position="12"/>
    </location>
</feature>
<protein>
    <submittedName>
        <fullName evidence="2">Uncharacterized protein</fullName>
    </submittedName>
</protein>
<dbReference type="Proteomes" id="UP001500483">
    <property type="component" value="Unassembled WGS sequence"/>
</dbReference>
<evidence type="ECO:0000256" key="1">
    <source>
        <dbReference type="SAM" id="MobiDB-lite"/>
    </source>
</evidence>
<feature type="region of interest" description="Disordered" evidence="1">
    <location>
        <begin position="1"/>
        <end position="20"/>
    </location>
</feature>
<keyword evidence="3" id="KW-1185">Reference proteome</keyword>
<evidence type="ECO:0000313" key="3">
    <source>
        <dbReference type="Proteomes" id="UP001500483"/>
    </source>
</evidence>
<comment type="caution">
    <text evidence="2">The sequence shown here is derived from an EMBL/GenBank/DDBJ whole genome shotgun (WGS) entry which is preliminary data.</text>
</comment>
<organism evidence="2 3">
    <name type="scientific">Saccharopolyspora gregorii</name>
    <dbReference type="NCBI Taxonomy" id="33914"/>
    <lineage>
        <taxon>Bacteria</taxon>
        <taxon>Bacillati</taxon>
        <taxon>Actinomycetota</taxon>
        <taxon>Actinomycetes</taxon>
        <taxon>Pseudonocardiales</taxon>
        <taxon>Pseudonocardiaceae</taxon>
        <taxon>Saccharopolyspora</taxon>
    </lineage>
</organism>
<proteinExistence type="predicted"/>
<accession>A0ABP6RPZ2</accession>
<dbReference type="EMBL" id="BAAAYK010000038">
    <property type="protein sequence ID" value="GAA3357341.1"/>
    <property type="molecule type" value="Genomic_DNA"/>
</dbReference>